<feature type="compositionally biased region" description="Basic and acidic residues" evidence="1">
    <location>
        <begin position="271"/>
        <end position="281"/>
    </location>
</feature>
<proteinExistence type="predicted"/>
<gene>
    <name evidence="3" type="ORF">SAMN04488107_3567</name>
</gene>
<dbReference type="Proteomes" id="UP000198386">
    <property type="component" value="Unassembled WGS sequence"/>
</dbReference>
<keyword evidence="2" id="KW-0472">Membrane</keyword>
<reference evidence="4" key="1">
    <citation type="submission" date="2017-06" db="EMBL/GenBank/DDBJ databases">
        <authorList>
            <person name="Varghese N."/>
            <person name="Submissions S."/>
        </authorList>
    </citation>
    <scope>NUCLEOTIDE SEQUENCE [LARGE SCALE GENOMIC DNA]</scope>
    <source>
        <strain evidence="4">DSM 45423</strain>
    </source>
</reference>
<sequence>MRTTGEGNGGPRSSRRVAGLALGCVAAVGATAVVFLSDDPQVLRVAVVAVAWACLLAAFATARPARPARDDDRTPGAAGPAGTGSAVGAQREAELRAAHRRDLDTLRETERRRTEQVRRDAEAAVRRELEALRAEVAGLREGLSGLDALRREVAATGALHAELHAGLAGLGALRADVGRLRAELGDRLAGPLSGEMRVERVVMHAQSVRTGPGREPLEPATAAWSADVARELTGDWPAVPAPPAPVAVPAAPEPAPVARPLPAVPVPPAADRGHPARRRTDAPAAPHAPATYERPTVQRPAVHTVAAGHAGTTAVPAGPAAGSPDDPGAARLAEILAESGVRPGGRRRRYRDDGSDDGTPDQDVLARVLGRQAGPRESAPPSSTRVCPVTQPAPSR</sequence>
<feature type="region of interest" description="Disordered" evidence="1">
    <location>
        <begin position="336"/>
        <end position="396"/>
    </location>
</feature>
<feature type="compositionally biased region" description="Low complexity" evidence="1">
    <location>
        <begin position="282"/>
        <end position="291"/>
    </location>
</feature>
<keyword evidence="4" id="KW-1185">Reference proteome</keyword>
<feature type="region of interest" description="Disordered" evidence="1">
    <location>
        <begin position="64"/>
        <end position="91"/>
    </location>
</feature>
<protein>
    <submittedName>
        <fullName evidence="3">Uncharacterized protein</fullName>
    </submittedName>
</protein>
<evidence type="ECO:0000256" key="2">
    <source>
        <dbReference type="SAM" id="Phobius"/>
    </source>
</evidence>
<evidence type="ECO:0000313" key="4">
    <source>
        <dbReference type="Proteomes" id="UP000198386"/>
    </source>
</evidence>
<feature type="compositionally biased region" description="Pro residues" evidence="1">
    <location>
        <begin position="257"/>
        <end position="268"/>
    </location>
</feature>
<dbReference type="OrthoDB" id="5197180at2"/>
<feature type="compositionally biased region" description="Low complexity" evidence="1">
    <location>
        <begin position="75"/>
        <end position="89"/>
    </location>
</feature>
<organism evidence="3 4">
    <name type="scientific">Geodermatophilus saharensis</name>
    <dbReference type="NCBI Taxonomy" id="1137994"/>
    <lineage>
        <taxon>Bacteria</taxon>
        <taxon>Bacillati</taxon>
        <taxon>Actinomycetota</taxon>
        <taxon>Actinomycetes</taxon>
        <taxon>Geodermatophilales</taxon>
        <taxon>Geodermatophilaceae</taxon>
        <taxon>Geodermatophilus</taxon>
    </lineage>
</organism>
<feature type="transmembrane region" description="Helical" evidence="2">
    <location>
        <begin position="17"/>
        <end position="36"/>
    </location>
</feature>
<keyword evidence="2" id="KW-0812">Transmembrane</keyword>
<keyword evidence="2" id="KW-1133">Transmembrane helix</keyword>
<feature type="transmembrane region" description="Helical" evidence="2">
    <location>
        <begin position="42"/>
        <end position="62"/>
    </location>
</feature>
<evidence type="ECO:0000313" key="3">
    <source>
        <dbReference type="EMBL" id="SNS72405.1"/>
    </source>
</evidence>
<dbReference type="EMBL" id="FZOH01000007">
    <property type="protein sequence ID" value="SNS72405.1"/>
    <property type="molecule type" value="Genomic_DNA"/>
</dbReference>
<dbReference type="AlphaFoldDB" id="A0A239GU47"/>
<feature type="region of interest" description="Disordered" evidence="1">
    <location>
        <begin position="257"/>
        <end position="299"/>
    </location>
</feature>
<accession>A0A239GU47</accession>
<dbReference type="RefSeq" id="WP_089405218.1">
    <property type="nucleotide sequence ID" value="NZ_FZOH01000007.1"/>
</dbReference>
<evidence type="ECO:0000256" key="1">
    <source>
        <dbReference type="SAM" id="MobiDB-lite"/>
    </source>
</evidence>
<name>A0A239GU47_9ACTN</name>